<dbReference type="Proteomes" id="UP001273799">
    <property type="component" value="Unassembled WGS sequence"/>
</dbReference>
<proteinExistence type="predicted"/>
<dbReference type="GO" id="GO:0003700">
    <property type="term" value="F:DNA-binding transcription factor activity"/>
    <property type="evidence" value="ECO:0007669"/>
    <property type="project" value="InterPro"/>
</dbReference>
<evidence type="ECO:0000313" key="6">
    <source>
        <dbReference type="EMBL" id="MDY5152890.1"/>
    </source>
</evidence>
<dbReference type="GO" id="GO:0003677">
    <property type="term" value="F:DNA binding"/>
    <property type="evidence" value="ECO:0007669"/>
    <property type="project" value="UniProtKB-KW"/>
</dbReference>
<evidence type="ECO:0000313" key="8">
    <source>
        <dbReference type="EMBL" id="VDG77177.1"/>
    </source>
</evidence>
<dbReference type="Gene3D" id="1.10.10.10">
    <property type="entry name" value="Winged helix-like DNA-binding domain superfamily/Winged helix DNA-binding domain"/>
    <property type="match status" value="1"/>
</dbReference>
<dbReference type="EMBL" id="FNAU01000013">
    <property type="protein sequence ID" value="SDE55587.1"/>
    <property type="molecule type" value="Genomic_DNA"/>
</dbReference>
<evidence type="ECO:0000313" key="7">
    <source>
        <dbReference type="EMBL" id="SDE55587.1"/>
    </source>
</evidence>
<dbReference type="Proteomes" id="UP000269974">
    <property type="component" value="Unassembled WGS sequence"/>
</dbReference>
<keyword evidence="3" id="KW-0804">Transcription</keyword>
<organism evidence="7 9">
    <name type="scientific">Actinobaculum suis</name>
    <dbReference type="NCBI Taxonomy" id="1657"/>
    <lineage>
        <taxon>Bacteria</taxon>
        <taxon>Bacillati</taxon>
        <taxon>Actinomycetota</taxon>
        <taxon>Actinomycetes</taxon>
        <taxon>Actinomycetales</taxon>
        <taxon>Actinomycetaceae</taxon>
        <taxon>Actinobaculum</taxon>
    </lineage>
</organism>
<dbReference type="CDD" id="cd07377">
    <property type="entry name" value="WHTH_GntR"/>
    <property type="match status" value="1"/>
</dbReference>
<evidence type="ECO:0000313" key="10">
    <source>
        <dbReference type="Proteomes" id="UP000269974"/>
    </source>
</evidence>
<dbReference type="Proteomes" id="UP000182744">
    <property type="component" value="Unassembled WGS sequence"/>
</dbReference>
<evidence type="ECO:0000256" key="3">
    <source>
        <dbReference type="ARBA" id="ARBA00023163"/>
    </source>
</evidence>
<keyword evidence="1" id="KW-0805">Transcription regulation</keyword>
<accession>A0A1G7DVR0</accession>
<evidence type="ECO:0000313" key="9">
    <source>
        <dbReference type="Proteomes" id="UP000182744"/>
    </source>
</evidence>
<evidence type="ECO:0000259" key="5">
    <source>
        <dbReference type="PROSITE" id="PS50949"/>
    </source>
</evidence>
<dbReference type="InterPro" id="IPR036388">
    <property type="entry name" value="WH-like_DNA-bd_sf"/>
</dbReference>
<dbReference type="SMART" id="SM00895">
    <property type="entry name" value="FCD"/>
    <property type="match status" value="1"/>
</dbReference>
<feature type="compositionally biased region" description="Basic and acidic residues" evidence="4">
    <location>
        <begin position="1"/>
        <end position="15"/>
    </location>
</feature>
<dbReference type="InterPro" id="IPR008920">
    <property type="entry name" value="TF_FadR/GntR_C"/>
</dbReference>
<feature type="domain" description="HTH gntR-type" evidence="5">
    <location>
        <begin position="39"/>
        <end position="107"/>
    </location>
</feature>
<dbReference type="Pfam" id="PF00392">
    <property type="entry name" value="GntR"/>
    <property type="match status" value="1"/>
</dbReference>
<dbReference type="PROSITE" id="PS50949">
    <property type="entry name" value="HTH_GNTR"/>
    <property type="match status" value="1"/>
</dbReference>
<dbReference type="RefSeq" id="WP_049620245.1">
    <property type="nucleotide sequence ID" value="NZ_FNAU01000013.1"/>
</dbReference>
<gene>
    <name evidence="8" type="primary">lutR_1</name>
    <name evidence="8" type="ORF">NCTC10327_01795</name>
    <name evidence="6" type="ORF">R6G71_02330</name>
    <name evidence="7" type="ORF">SAMN05421878_11336</name>
</gene>
<reference evidence="6" key="4">
    <citation type="submission" date="2023-10" db="EMBL/GenBank/DDBJ databases">
        <title>Whole Genome based description of the genera Actinobaculum and Actinotignum reveals a complex phylogenetic relationship within the species included in the genus Actinotignum.</title>
        <authorList>
            <person name="Jensen C.S."/>
            <person name="Dargis R."/>
            <person name="Kemp M."/>
            <person name="Christensen J.J."/>
        </authorList>
    </citation>
    <scope>NUCLEOTIDE SEQUENCE</scope>
    <source>
        <strain evidence="6">Actinobaculum_suis_CCUG19206T</strain>
    </source>
</reference>
<evidence type="ECO:0000256" key="2">
    <source>
        <dbReference type="ARBA" id="ARBA00023125"/>
    </source>
</evidence>
<dbReference type="EMBL" id="JAWNFU010000001">
    <property type="protein sequence ID" value="MDY5152890.1"/>
    <property type="molecule type" value="Genomic_DNA"/>
</dbReference>
<dbReference type="InterPro" id="IPR011711">
    <property type="entry name" value="GntR_C"/>
</dbReference>
<reference evidence="7" key="2">
    <citation type="submission" date="2016-10" db="EMBL/GenBank/DDBJ databases">
        <authorList>
            <person name="de Groot N.N."/>
        </authorList>
    </citation>
    <scope>NUCLEOTIDE SEQUENCE [LARGE SCALE GENOMIC DNA]</scope>
    <source>
        <strain evidence="7">DSM 20639</strain>
    </source>
</reference>
<name>A0A1G7DVR0_9ACTO</name>
<dbReference type="SUPFAM" id="SSF46785">
    <property type="entry name" value="Winged helix' DNA-binding domain"/>
    <property type="match status" value="1"/>
</dbReference>
<dbReference type="Pfam" id="PF07729">
    <property type="entry name" value="FCD"/>
    <property type="match status" value="1"/>
</dbReference>
<reference evidence="8 10" key="3">
    <citation type="submission" date="2018-11" db="EMBL/GenBank/DDBJ databases">
        <authorList>
            <consortium name="Pathogen Informatics"/>
        </authorList>
    </citation>
    <scope>NUCLEOTIDE SEQUENCE [LARGE SCALE GENOMIC DNA]</scope>
    <source>
        <strain evidence="8 10">NCTC10327</strain>
    </source>
</reference>
<protein>
    <submittedName>
        <fullName evidence="7">DNA-binding transcriptional regulator, FadR family</fullName>
    </submittedName>
    <submittedName>
        <fullName evidence="6">GntR family transcriptional regulator</fullName>
    </submittedName>
</protein>
<dbReference type="InterPro" id="IPR000524">
    <property type="entry name" value="Tscrpt_reg_HTH_GntR"/>
</dbReference>
<dbReference type="SMART" id="SM00345">
    <property type="entry name" value="HTH_GNTR"/>
    <property type="match status" value="1"/>
</dbReference>
<dbReference type="PANTHER" id="PTHR43537">
    <property type="entry name" value="TRANSCRIPTIONAL REGULATOR, GNTR FAMILY"/>
    <property type="match status" value="1"/>
</dbReference>
<dbReference type="PRINTS" id="PR00035">
    <property type="entry name" value="HTHGNTR"/>
</dbReference>
<reference evidence="9" key="1">
    <citation type="submission" date="2016-10" db="EMBL/GenBank/DDBJ databases">
        <authorList>
            <person name="Varghese N."/>
        </authorList>
    </citation>
    <scope>NUCLEOTIDE SEQUENCE [LARGE SCALE GENOMIC DNA]</scope>
    <source>
        <strain evidence="9">DSM 20639</strain>
    </source>
</reference>
<dbReference type="SUPFAM" id="SSF48008">
    <property type="entry name" value="GntR ligand-binding domain-like"/>
    <property type="match status" value="1"/>
</dbReference>
<dbReference type="PANTHER" id="PTHR43537:SF5">
    <property type="entry name" value="UXU OPERON TRANSCRIPTIONAL REGULATOR"/>
    <property type="match status" value="1"/>
</dbReference>
<dbReference type="Gene3D" id="1.20.120.530">
    <property type="entry name" value="GntR ligand-binding domain-like"/>
    <property type="match status" value="1"/>
</dbReference>
<keyword evidence="9" id="KW-1185">Reference proteome</keyword>
<feature type="region of interest" description="Disordered" evidence="4">
    <location>
        <begin position="1"/>
        <end position="22"/>
    </location>
</feature>
<dbReference type="InterPro" id="IPR036390">
    <property type="entry name" value="WH_DNA-bd_sf"/>
</dbReference>
<dbReference type="EMBL" id="UYIO01000001">
    <property type="protein sequence ID" value="VDG77177.1"/>
    <property type="molecule type" value="Genomic_DNA"/>
</dbReference>
<evidence type="ECO:0000256" key="1">
    <source>
        <dbReference type="ARBA" id="ARBA00023015"/>
    </source>
</evidence>
<evidence type="ECO:0000256" key="4">
    <source>
        <dbReference type="SAM" id="MobiDB-lite"/>
    </source>
</evidence>
<sequence>MAERAKVLEAEHEETSSAARKLSLERGEVAPLNVTARSNTEVSRTAQSILNDIAAGKYEVDGRLPAERQLAAMMGVSRATIREALSVLEVLGVVEVQHGSGAYVRMGTGGMVRNVIRWQLELGYNEYVDVLQVRSSLEVLAARLAATAVHQSKEPMRLLEPLSQTLLGQETALREENQADFVRYDAAYHVELGELSGNRTLAELLSTLRGLLKVWLEHSAKEREDQELAYKEHLAVYREIQMGRSNAAAKLMWNHMVSGSDRLIAANLQATDRHLFDESLDAPEPPVGNGEIPD</sequence>
<dbReference type="AlphaFoldDB" id="A0A1G7DVR0"/>
<keyword evidence="2 7" id="KW-0238">DNA-binding</keyword>